<evidence type="ECO:0000313" key="2">
    <source>
        <dbReference type="Proteomes" id="UP000244224"/>
    </source>
</evidence>
<dbReference type="EMBL" id="QBKP01000014">
    <property type="protein sequence ID" value="PTX47015.1"/>
    <property type="molecule type" value="Genomic_DNA"/>
</dbReference>
<comment type="caution">
    <text evidence="1">The sequence shown here is derived from an EMBL/GenBank/DDBJ whole genome shotgun (WGS) entry which is preliminary data.</text>
</comment>
<organism evidence="1 2">
    <name type="scientific">Gemmobacter caeni</name>
    <dbReference type="NCBI Taxonomy" id="589035"/>
    <lineage>
        <taxon>Bacteria</taxon>
        <taxon>Pseudomonadati</taxon>
        <taxon>Pseudomonadota</taxon>
        <taxon>Alphaproteobacteria</taxon>
        <taxon>Rhodobacterales</taxon>
        <taxon>Paracoccaceae</taxon>
        <taxon>Gemmobacter</taxon>
    </lineage>
</organism>
<dbReference type="Proteomes" id="UP000244224">
    <property type="component" value="Unassembled WGS sequence"/>
</dbReference>
<dbReference type="AlphaFoldDB" id="A0A2T6AT69"/>
<gene>
    <name evidence="1" type="ORF">C8N34_11435</name>
</gene>
<dbReference type="RefSeq" id="WP_108130027.1">
    <property type="nucleotide sequence ID" value="NZ_QBKP01000014.1"/>
</dbReference>
<proteinExistence type="predicted"/>
<accession>A0A2T6AT69</accession>
<keyword evidence="2" id="KW-1185">Reference proteome</keyword>
<name>A0A2T6AT69_9RHOB</name>
<sequence>MLDIDIITDTRVPPLFRINVGTDQAAAPGPDVRQLDAAARRAFIRFIADRARARVAVKRFDASGSGADRLRAETALLECQTARLRAVIAARDARDAAQAALDGITK</sequence>
<protein>
    <submittedName>
        <fullName evidence="1">Uncharacterized protein</fullName>
    </submittedName>
</protein>
<evidence type="ECO:0000313" key="1">
    <source>
        <dbReference type="EMBL" id="PTX47015.1"/>
    </source>
</evidence>
<reference evidence="1 2" key="1">
    <citation type="submission" date="2018-04" db="EMBL/GenBank/DDBJ databases">
        <title>Genomic Encyclopedia of Archaeal and Bacterial Type Strains, Phase II (KMG-II): from individual species to whole genera.</title>
        <authorList>
            <person name="Goeker M."/>
        </authorList>
    </citation>
    <scope>NUCLEOTIDE SEQUENCE [LARGE SCALE GENOMIC DNA]</scope>
    <source>
        <strain evidence="1 2">DSM 21823</strain>
    </source>
</reference>